<keyword evidence="3" id="KW-0472">Membrane</keyword>
<dbReference type="Pfam" id="PF01381">
    <property type="entry name" value="HTH_3"/>
    <property type="match status" value="1"/>
</dbReference>
<sequence>MELYERIALARKQAGLSQEQLGEKLGVSRQAVSKWESGQTNPDVAYLAEMCRLFGVSSDWLLLGEESALERTPARCPGCQAIVTGLDRFCPNCGRSLAERLEDGTYTLVINHITDSKMVRDRLAQFYREVLQDETYSAVLPDAILRDAEAGVLSSHSVENMLLFPPVILITNASYTTVQRALKLLHHFADLRSYPSDAGSDLEQLSKRSPVDDLSSREEPRREPLSFGAAVGAVILGLIVTVLLLSFL</sequence>
<keyword evidence="3" id="KW-0812">Transmembrane</keyword>
<evidence type="ECO:0000313" key="5">
    <source>
        <dbReference type="EMBL" id="MBC5721643.1"/>
    </source>
</evidence>
<feature type="compositionally biased region" description="Basic and acidic residues" evidence="2">
    <location>
        <begin position="204"/>
        <end position="220"/>
    </location>
</feature>
<feature type="transmembrane region" description="Helical" evidence="3">
    <location>
        <begin position="225"/>
        <end position="247"/>
    </location>
</feature>
<evidence type="ECO:0000256" key="1">
    <source>
        <dbReference type="ARBA" id="ARBA00023125"/>
    </source>
</evidence>
<organism evidence="5 6">
    <name type="scientific">Flintibacter hominis</name>
    <dbReference type="NCBI Taxonomy" id="2763048"/>
    <lineage>
        <taxon>Bacteria</taxon>
        <taxon>Bacillati</taxon>
        <taxon>Bacillota</taxon>
        <taxon>Clostridia</taxon>
        <taxon>Eubacteriales</taxon>
        <taxon>Flintibacter</taxon>
    </lineage>
</organism>
<dbReference type="PROSITE" id="PS50943">
    <property type="entry name" value="HTH_CROC1"/>
    <property type="match status" value="1"/>
</dbReference>
<evidence type="ECO:0000256" key="3">
    <source>
        <dbReference type="SAM" id="Phobius"/>
    </source>
</evidence>
<feature type="region of interest" description="Disordered" evidence="2">
    <location>
        <begin position="197"/>
        <end position="220"/>
    </location>
</feature>
<dbReference type="Proteomes" id="UP000628736">
    <property type="component" value="Unassembled WGS sequence"/>
</dbReference>
<keyword evidence="3" id="KW-1133">Transmembrane helix</keyword>
<comment type="caution">
    <text evidence="5">The sequence shown here is derived from an EMBL/GenBank/DDBJ whole genome shotgun (WGS) entry which is preliminary data.</text>
</comment>
<dbReference type="CDD" id="cd00093">
    <property type="entry name" value="HTH_XRE"/>
    <property type="match status" value="1"/>
</dbReference>
<dbReference type="InterPro" id="IPR010982">
    <property type="entry name" value="Lambda_DNA-bd_dom_sf"/>
</dbReference>
<reference evidence="5" key="1">
    <citation type="submission" date="2020-08" db="EMBL/GenBank/DDBJ databases">
        <title>Genome public.</title>
        <authorList>
            <person name="Liu C."/>
            <person name="Sun Q."/>
        </authorList>
    </citation>
    <scope>NUCLEOTIDE SEQUENCE</scope>
    <source>
        <strain evidence="5">NSJ-23</strain>
    </source>
</reference>
<dbReference type="SMART" id="SM00530">
    <property type="entry name" value="HTH_XRE"/>
    <property type="match status" value="1"/>
</dbReference>
<name>A0A8J6M6F3_9FIRM</name>
<dbReference type="GO" id="GO:0003677">
    <property type="term" value="F:DNA binding"/>
    <property type="evidence" value="ECO:0007669"/>
    <property type="project" value="UniProtKB-KW"/>
</dbReference>
<proteinExistence type="predicted"/>
<evidence type="ECO:0000313" key="6">
    <source>
        <dbReference type="Proteomes" id="UP000628736"/>
    </source>
</evidence>
<feature type="domain" description="HTH cro/C1-type" evidence="4">
    <location>
        <begin position="7"/>
        <end position="61"/>
    </location>
</feature>
<evidence type="ECO:0000259" key="4">
    <source>
        <dbReference type="PROSITE" id="PS50943"/>
    </source>
</evidence>
<protein>
    <submittedName>
        <fullName evidence="5">Helix-turn-helix domain-containing protein</fullName>
    </submittedName>
</protein>
<keyword evidence="6" id="KW-1185">Reference proteome</keyword>
<keyword evidence="1" id="KW-0238">DNA-binding</keyword>
<dbReference type="Gene3D" id="1.10.260.40">
    <property type="entry name" value="lambda repressor-like DNA-binding domains"/>
    <property type="match status" value="1"/>
</dbReference>
<dbReference type="PANTHER" id="PTHR46558:SF4">
    <property type="entry name" value="DNA-BIDING PHAGE PROTEIN"/>
    <property type="match status" value="1"/>
</dbReference>
<dbReference type="InterPro" id="IPR001387">
    <property type="entry name" value="Cro/C1-type_HTH"/>
</dbReference>
<accession>A0A8J6M6F3</accession>
<dbReference type="AlphaFoldDB" id="A0A8J6M6F3"/>
<dbReference type="EMBL" id="JACOPO010000001">
    <property type="protein sequence ID" value="MBC5721643.1"/>
    <property type="molecule type" value="Genomic_DNA"/>
</dbReference>
<evidence type="ECO:0000256" key="2">
    <source>
        <dbReference type="SAM" id="MobiDB-lite"/>
    </source>
</evidence>
<dbReference type="PANTHER" id="PTHR46558">
    <property type="entry name" value="TRACRIPTIONAL REGULATORY PROTEIN-RELATED-RELATED"/>
    <property type="match status" value="1"/>
</dbReference>
<dbReference type="SUPFAM" id="SSF47413">
    <property type="entry name" value="lambda repressor-like DNA-binding domains"/>
    <property type="match status" value="1"/>
</dbReference>
<gene>
    <name evidence="5" type="ORF">H8S11_02235</name>
</gene>